<proteinExistence type="predicted"/>
<dbReference type="Proteomes" id="UP000008075">
    <property type="component" value="Chromosome"/>
</dbReference>
<dbReference type="KEGG" id="xne:XNC1_0124"/>
<sequence>MRATRTTGARDTVRYTEDEWLLQNLSYWLMAKVAPVIRVLHYATILKANQTKHTSCSSEPDVQNYRIRLPTDPSRHTYSARIEH</sequence>
<evidence type="ECO:0000313" key="2">
    <source>
        <dbReference type="Proteomes" id="UP000008075"/>
    </source>
</evidence>
<name>D3VGC2_XENNA</name>
<dbReference type="HOGENOM" id="CLU_2526714_0_0_6"/>
<reference evidence="1 2" key="1">
    <citation type="journal article" date="2011" name="PLoS ONE">
        <title>The entomopathogenic bacterial endosymbionts xenorhabdus and photorhabdus: convergent lifestyles from divergent genomes.</title>
        <authorList>
            <person name="Chaston J.M."/>
            <person name="Suen G."/>
            <person name="Tucker S.L."/>
            <person name="Andersen A.W."/>
            <person name="Bhasin A."/>
            <person name="Bode E."/>
            <person name="Bode H.B."/>
            <person name="Brachmann A.O."/>
            <person name="Cowles C.E."/>
            <person name="Cowles K.N."/>
            <person name="Darby C."/>
            <person name="de Leon L."/>
            <person name="Drace K."/>
            <person name="Du Z."/>
            <person name="Givaudan A."/>
            <person name="Herbert Tran E.E."/>
            <person name="Jewell K.A."/>
            <person name="Knack J.J."/>
            <person name="Krasomil-Osterfeld K.C."/>
            <person name="Kukor R."/>
            <person name="Lanois A."/>
            <person name="Latreille P."/>
            <person name="Leimgruber N.K."/>
            <person name="Lipke C.M."/>
            <person name="Liu R."/>
            <person name="Lu X."/>
            <person name="Martens E.C."/>
            <person name="Marri P.R."/>
            <person name="Medigue C."/>
            <person name="Menard M.L."/>
            <person name="Miller N.M."/>
            <person name="Morales-Soto N."/>
            <person name="Norton S."/>
            <person name="Ogier J.C."/>
            <person name="Orchard S.S."/>
            <person name="Park D."/>
            <person name="Park Y."/>
            <person name="Qurollo B.A."/>
            <person name="Sugar D.R."/>
            <person name="Richards G.R."/>
            <person name="Rouy Z."/>
            <person name="Slominski B."/>
            <person name="Slominski K."/>
            <person name="Snyder H."/>
            <person name="Tjaden B.C."/>
            <person name="van der Hoeven R."/>
            <person name="Welch R.D."/>
            <person name="Wheeler C."/>
            <person name="Xiang B."/>
            <person name="Barbazuk B."/>
            <person name="Gaudriault S."/>
            <person name="Goodner B."/>
            <person name="Slater S.C."/>
            <person name="Forst S."/>
            <person name="Goldman B.S."/>
            <person name="Goodrich-Blair H."/>
        </authorList>
    </citation>
    <scope>NUCLEOTIDE SEQUENCE [LARGE SCALE GENOMIC DNA]</scope>
    <source>
        <strain evidence="2">ATCC 19061 / DSM 3370 / CCUG 14189 / LMG 1036 / NCIMB 9965 / AN6</strain>
    </source>
</reference>
<organism evidence="1 2">
    <name type="scientific">Xenorhabdus nematophila (strain ATCC 19061 / DSM 3370 / CCUG 14189 / LMG 1036 / NCIMB 9965 / AN6)</name>
    <dbReference type="NCBI Taxonomy" id="406817"/>
    <lineage>
        <taxon>Bacteria</taxon>
        <taxon>Pseudomonadati</taxon>
        <taxon>Pseudomonadota</taxon>
        <taxon>Gammaproteobacteria</taxon>
        <taxon>Enterobacterales</taxon>
        <taxon>Morganellaceae</taxon>
        <taxon>Xenorhabdus</taxon>
    </lineage>
</organism>
<evidence type="ECO:0000313" key="1">
    <source>
        <dbReference type="EMBL" id="CBJ88212.1"/>
    </source>
</evidence>
<keyword evidence="2" id="KW-1185">Reference proteome</keyword>
<dbReference type="AlphaFoldDB" id="D3VGC2"/>
<dbReference type="EMBL" id="FN667742">
    <property type="protein sequence ID" value="CBJ88212.1"/>
    <property type="molecule type" value="Genomic_DNA"/>
</dbReference>
<protein>
    <submittedName>
        <fullName evidence="1">Uncharacterized protein</fullName>
    </submittedName>
</protein>
<gene>
    <name evidence="1" type="ordered locus">XNC1_0124</name>
</gene>
<accession>D3VGC2</accession>